<proteinExistence type="predicted"/>
<evidence type="ECO:0000313" key="1">
    <source>
        <dbReference type="EMBL" id="PWN51253.1"/>
    </source>
</evidence>
<dbReference type="EMBL" id="KZ819858">
    <property type="protein sequence ID" value="PWN51253.1"/>
    <property type="molecule type" value="Genomic_DNA"/>
</dbReference>
<dbReference type="Proteomes" id="UP000245626">
    <property type="component" value="Unassembled WGS sequence"/>
</dbReference>
<sequence>MSKFRMEGDAERIVESRIDLKIEEEEEGDETSRFLYEGGKRRVRFEVEEEREEEIKREARHELVCCILKRITLLVVVILVFVLVFKTIDKRSNETRREEQEFERIQETNSEGERFEDKVVITIKSGHSVINDRLPIHLMNMRKQGIHLPNLLLYSDVDTVIGGFQVKNVLKNVSEATKMQADFQPYFQLHRIVNRKSKNKMKNDDTSSPGTTIKDDFQPVKELKDGHLFDKYKFFPLWGDAFRTYPDLDWYIGTEADSFVFWPDLFKFLKNQNPDEQLLFGIKDLIVVATGMPFAHGSLYVMSGALMRATYGQDPWGYEKRWDHLLEHSCCGDGELSNAFWKTPGVTIKKLSEGGSRFQGEPPNEILFHDGNFCEAIVVLHHLDTALAQQLYDFKAEIEPLLTYSFPKNFGKDRPTSRTSSSPERRGFKSSKSGVEKHFLDGREACKQRKECLMWSWEKKEDQETQSANVTKGSGVCWMVDNGVRFGKMEDGNKNVCSGRLKMVSST</sequence>
<accession>A0ACD0NZI8</accession>
<organism evidence="1 2">
    <name type="scientific">Violaceomyces palustris</name>
    <dbReference type="NCBI Taxonomy" id="1673888"/>
    <lineage>
        <taxon>Eukaryota</taxon>
        <taxon>Fungi</taxon>
        <taxon>Dikarya</taxon>
        <taxon>Basidiomycota</taxon>
        <taxon>Ustilaginomycotina</taxon>
        <taxon>Ustilaginomycetes</taxon>
        <taxon>Violaceomycetales</taxon>
        <taxon>Violaceomycetaceae</taxon>
        <taxon>Violaceomyces</taxon>
    </lineage>
</organism>
<protein>
    <submittedName>
        <fullName evidence="1">Uncharacterized protein</fullName>
    </submittedName>
</protein>
<reference evidence="1 2" key="1">
    <citation type="journal article" date="2018" name="Mol. Biol. Evol.">
        <title>Broad Genomic Sampling Reveals a Smut Pathogenic Ancestry of the Fungal Clade Ustilaginomycotina.</title>
        <authorList>
            <person name="Kijpornyongpan T."/>
            <person name="Mondo S.J."/>
            <person name="Barry K."/>
            <person name="Sandor L."/>
            <person name="Lee J."/>
            <person name="Lipzen A."/>
            <person name="Pangilinan J."/>
            <person name="LaButti K."/>
            <person name="Hainaut M."/>
            <person name="Henrissat B."/>
            <person name="Grigoriev I.V."/>
            <person name="Spatafora J.W."/>
            <person name="Aime M.C."/>
        </authorList>
    </citation>
    <scope>NUCLEOTIDE SEQUENCE [LARGE SCALE GENOMIC DNA]</scope>
    <source>
        <strain evidence="1 2">SA 807</strain>
    </source>
</reference>
<name>A0ACD0NZI8_9BASI</name>
<keyword evidence="2" id="KW-1185">Reference proteome</keyword>
<evidence type="ECO:0000313" key="2">
    <source>
        <dbReference type="Proteomes" id="UP000245626"/>
    </source>
</evidence>
<gene>
    <name evidence="1" type="ORF">IE53DRAFT_410301</name>
</gene>